<reference evidence="1 2" key="1">
    <citation type="submission" date="2018-05" db="EMBL/GenBank/DDBJ databases">
        <title>Evolution of GPA BGCs.</title>
        <authorList>
            <person name="Waglechner N."/>
            <person name="Wright G.D."/>
        </authorList>
    </citation>
    <scope>NUCLEOTIDE SEQUENCE [LARGE SCALE GENOMIC DNA]</scope>
    <source>
        <strain evidence="1 2">DSM 5908</strain>
    </source>
</reference>
<dbReference type="GO" id="GO:0008168">
    <property type="term" value="F:methyltransferase activity"/>
    <property type="evidence" value="ECO:0007669"/>
    <property type="project" value="UniProtKB-KW"/>
</dbReference>
<gene>
    <name evidence="1" type="ORF">DMA12_18390</name>
</gene>
<protein>
    <submittedName>
        <fullName evidence="1">Protein-L-isoaspartate carboxylmethyltransferase</fullName>
    </submittedName>
</protein>
<feature type="non-terminal residue" evidence="1">
    <location>
        <position position="1"/>
    </location>
</feature>
<evidence type="ECO:0000313" key="2">
    <source>
        <dbReference type="Proteomes" id="UP000286716"/>
    </source>
</evidence>
<keyword evidence="1" id="KW-0808">Transferase</keyword>
<dbReference type="GO" id="GO:0032259">
    <property type="term" value="P:methylation"/>
    <property type="evidence" value="ECO:0007669"/>
    <property type="project" value="UniProtKB-KW"/>
</dbReference>
<dbReference type="Pfam" id="PF01135">
    <property type="entry name" value="PCMT"/>
    <property type="match status" value="1"/>
</dbReference>
<comment type="caution">
    <text evidence="1">The sequence shown here is derived from an EMBL/GenBank/DDBJ whole genome shotgun (WGS) entry which is preliminary data.</text>
</comment>
<evidence type="ECO:0000313" key="1">
    <source>
        <dbReference type="EMBL" id="RSM43834.1"/>
    </source>
</evidence>
<dbReference type="AlphaFoldDB" id="A0A428WL68"/>
<sequence>LAVTDGTAGLPQHAPYNRIIATCSVQEIPWAWAEQLRPGGLLLTDLKRTIHAGNLVLLRRHDDRLAGRFLPRWAGFMAIRHTDTAPETHQPPINPDTGTPTTTQLDPLPWTSPVPWLLAHAHLPAGIDFGYRGATGAGPEWAVFAAPDGSWCTVRTQPDDNGQRDVLQNGPTAIWDRVEAATHAWTRLGRPGWERLGLTVYPSRPHRVWLDQPDSDTHWDLHS</sequence>
<accession>A0A428WL68</accession>
<keyword evidence="1" id="KW-0489">Methyltransferase</keyword>
<dbReference type="EMBL" id="QHHU01000023">
    <property type="protein sequence ID" value="RSM43834.1"/>
    <property type="molecule type" value="Genomic_DNA"/>
</dbReference>
<dbReference type="InterPro" id="IPR029063">
    <property type="entry name" value="SAM-dependent_MTases_sf"/>
</dbReference>
<name>A0A428WL68_AMYBA</name>
<dbReference type="Proteomes" id="UP000286716">
    <property type="component" value="Unassembled WGS sequence"/>
</dbReference>
<dbReference type="Gene3D" id="3.40.50.150">
    <property type="entry name" value="Vaccinia Virus protein VP39"/>
    <property type="match status" value="1"/>
</dbReference>
<proteinExistence type="predicted"/>
<keyword evidence="2" id="KW-1185">Reference proteome</keyword>
<organism evidence="1 2">
    <name type="scientific">Amycolatopsis balhimycina DSM 5908</name>
    <dbReference type="NCBI Taxonomy" id="1081091"/>
    <lineage>
        <taxon>Bacteria</taxon>
        <taxon>Bacillati</taxon>
        <taxon>Actinomycetota</taxon>
        <taxon>Actinomycetes</taxon>
        <taxon>Pseudonocardiales</taxon>
        <taxon>Pseudonocardiaceae</taxon>
        <taxon>Amycolatopsis</taxon>
    </lineage>
</organism>